<dbReference type="Proteomes" id="UP001380186">
    <property type="component" value="Chromosome"/>
</dbReference>
<protein>
    <submittedName>
        <fullName evidence="2">AraC family transcriptional regulator</fullName>
    </submittedName>
</protein>
<dbReference type="EMBL" id="AP029022">
    <property type="protein sequence ID" value="BEV04220.1"/>
    <property type="molecule type" value="Genomic_DNA"/>
</dbReference>
<dbReference type="InterPro" id="IPR018060">
    <property type="entry name" value="HTH_AraC"/>
</dbReference>
<gene>
    <name evidence="2" type="ORF">CRDW_15940</name>
</gene>
<reference evidence="2 3" key="1">
    <citation type="journal article" date="2020" name="Microbes Environ.">
        <title>Synthetic bacterial community of duckweed: a simple and stable system to study plant-microbe interactions.</title>
        <authorList>
            <person name="Ishizawa H."/>
            <person name="Tada M."/>
            <person name="Kuroda M."/>
            <person name="Inoue D."/>
            <person name="Futamata H."/>
            <person name="Ike M."/>
        </authorList>
    </citation>
    <scope>NUCLEOTIDE SEQUENCE [LARGE SCALE GENOMIC DNA]</scope>
    <source>
        <strain evidence="2 3">DW100</strain>
    </source>
</reference>
<evidence type="ECO:0000313" key="3">
    <source>
        <dbReference type="Proteomes" id="UP001380186"/>
    </source>
</evidence>
<name>A0ABM8K5K8_9FLAO</name>
<evidence type="ECO:0000313" key="2">
    <source>
        <dbReference type="EMBL" id="BEV04220.1"/>
    </source>
</evidence>
<proteinExistence type="predicted"/>
<dbReference type="PROSITE" id="PS01124">
    <property type="entry name" value="HTH_ARAC_FAMILY_2"/>
    <property type="match status" value="1"/>
</dbReference>
<dbReference type="Pfam" id="PF00165">
    <property type="entry name" value="HTH_AraC"/>
    <property type="match status" value="1"/>
</dbReference>
<organism evidence="2 3">
    <name type="scientific">Chryseobacterium gambrini</name>
    <dbReference type="NCBI Taxonomy" id="373672"/>
    <lineage>
        <taxon>Bacteria</taxon>
        <taxon>Pseudomonadati</taxon>
        <taxon>Bacteroidota</taxon>
        <taxon>Flavobacteriia</taxon>
        <taxon>Flavobacteriales</taxon>
        <taxon>Weeksellaceae</taxon>
        <taxon>Chryseobacterium group</taxon>
        <taxon>Chryseobacterium</taxon>
    </lineage>
</organism>
<accession>A0ABM8K5K8</accession>
<keyword evidence="3" id="KW-1185">Reference proteome</keyword>
<dbReference type="Gene3D" id="1.10.10.60">
    <property type="entry name" value="Homeodomain-like"/>
    <property type="match status" value="1"/>
</dbReference>
<evidence type="ECO:0000259" key="1">
    <source>
        <dbReference type="PROSITE" id="PS01124"/>
    </source>
</evidence>
<feature type="domain" description="HTH araC/xylS-type" evidence="1">
    <location>
        <begin position="154"/>
        <end position="259"/>
    </location>
</feature>
<dbReference type="RefSeq" id="WP_338614915.1">
    <property type="nucleotide sequence ID" value="NZ_AP029022.1"/>
</dbReference>
<sequence length="268" mass="31854">MSEYTQLRISVPEEFKNVFSHFYFAKNNSEKAVTKILLPTYQTILLFCFGENASLTTKEKTTICIDKCITFGPIRQAFEYTLPPDTSILVANFKDDAFYRFFGKVMAEKNFVNPDDLLNENCFTDLWKELKNIYSVEKQVEHILEFCKIYLQHQDTVSRLLSSFENENLNPIKTIAEQTRQSERNIQIKQKEQFGYSSKEISRYMRFLKEIKIIEKETENNKKVEWFSIISECNYYDQSQLIHDFKHYLQISPSQYLKFQEDICNPRS</sequence>